<sequence length="296" mass="32692">MDSNPPCQQQHHQRVFPASAPTTPPLQPQPLPNSPDTISKKTITKTDTVTSEEESERDDDQPICSNCEATSTPLWRRSCEDELLCNACGLYEKLHNAPRPKSLKPHNSRKEVKEEETVQLVCSNCLTTNTPLWRRDDEGASLCNACGLYLKLHHEKRPLSMKTDTIKKRQRYEGNGHQNGRKFGRKSKGGGELHATATTTTTTTTNKTTPGASSTSSSSSSSSHSAPPSPETTMGNKTPAMTTLSMNIMEEDYPMFYDIYSTSTPSSPTSSPGHHSTLPTSYGYIHHQHQLPSFMN</sequence>
<gene>
    <name evidence="9" type="ORF">BCR42DRAFT_318656</name>
</gene>
<keyword evidence="4" id="KW-0862">Zinc</keyword>
<dbReference type="FunFam" id="3.30.50.10:FF:000007">
    <property type="entry name" value="Nitrogen regulatory AreA, N-terminal"/>
    <property type="match status" value="1"/>
</dbReference>
<accession>A0A1X2IW68</accession>
<feature type="domain" description="GATA-type" evidence="8">
    <location>
        <begin position="64"/>
        <end position="111"/>
    </location>
</feature>
<comment type="subcellular location">
    <subcellularLocation>
        <location evidence="1">Nucleus</location>
    </subcellularLocation>
</comment>
<feature type="compositionally biased region" description="Low complexity" evidence="7">
    <location>
        <begin position="34"/>
        <end position="49"/>
    </location>
</feature>
<feature type="region of interest" description="Disordered" evidence="7">
    <location>
        <begin position="160"/>
        <end position="239"/>
    </location>
</feature>
<evidence type="ECO:0000256" key="2">
    <source>
        <dbReference type="ARBA" id="ARBA00022723"/>
    </source>
</evidence>
<dbReference type="InterPro" id="IPR000679">
    <property type="entry name" value="Znf_GATA"/>
</dbReference>
<organism evidence="9 10">
    <name type="scientific">Absidia repens</name>
    <dbReference type="NCBI Taxonomy" id="90262"/>
    <lineage>
        <taxon>Eukaryota</taxon>
        <taxon>Fungi</taxon>
        <taxon>Fungi incertae sedis</taxon>
        <taxon>Mucoromycota</taxon>
        <taxon>Mucoromycotina</taxon>
        <taxon>Mucoromycetes</taxon>
        <taxon>Mucorales</taxon>
        <taxon>Cunninghamellaceae</taxon>
        <taxon>Absidia</taxon>
    </lineage>
</organism>
<dbReference type="AlphaFoldDB" id="A0A1X2IW68"/>
<reference evidence="9 10" key="1">
    <citation type="submission" date="2016-07" db="EMBL/GenBank/DDBJ databases">
        <title>Pervasive Adenine N6-methylation of Active Genes in Fungi.</title>
        <authorList>
            <consortium name="DOE Joint Genome Institute"/>
            <person name="Mondo S.J."/>
            <person name="Dannebaum R.O."/>
            <person name="Kuo R.C."/>
            <person name="Labutti K."/>
            <person name="Haridas S."/>
            <person name="Kuo A."/>
            <person name="Salamov A."/>
            <person name="Ahrendt S.R."/>
            <person name="Lipzen A."/>
            <person name="Sullivan W."/>
            <person name="Andreopoulos W.B."/>
            <person name="Clum A."/>
            <person name="Lindquist E."/>
            <person name="Daum C."/>
            <person name="Ramamoorthy G.K."/>
            <person name="Gryganskyi A."/>
            <person name="Culley D."/>
            <person name="Magnuson J.K."/>
            <person name="James T.Y."/>
            <person name="O'Malley M.A."/>
            <person name="Stajich J.E."/>
            <person name="Spatafora J.W."/>
            <person name="Visel A."/>
            <person name="Grigoriev I.V."/>
        </authorList>
    </citation>
    <scope>NUCLEOTIDE SEQUENCE [LARGE SCALE GENOMIC DNA]</scope>
    <source>
        <strain evidence="9 10">NRRL 1336</strain>
    </source>
</reference>
<feature type="compositionally biased region" description="Pro residues" evidence="7">
    <location>
        <begin position="22"/>
        <end position="33"/>
    </location>
</feature>
<dbReference type="PANTHER" id="PTHR10071">
    <property type="entry name" value="TRANSCRIPTION FACTOR GATA FAMILY MEMBER"/>
    <property type="match status" value="1"/>
</dbReference>
<dbReference type="SUPFAM" id="SSF57716">
    <property type="entry name" value="Glucocorticoid receptor-like (DNA-binding domain)"/>
    <property type="match status" value="2"/>
</dbReference>
<dbReference type="STRING" id="90262.A0A1X2IW68"/>
<dbReference type="PROSITE" id="PS50114">
    <property type="entry name" value="GATA_ZN_FINGER_2"/>
    <property type="match status" value="2"/>
</dbReference>
<evidence type="ECO:0000256" key="6">
    <source>
        <dbReference type="PROSITE-ProRule" id="PRU00094"/>
    </source>
</evidence>
<feature type="region of interest" description="Disordered" evidence="7">
    <location>
        <begin position="1"/>
        <end position="63"/>
    </location>
</feature>
<dbReference type="Pfam" id="PF00320">
    <property type="entry name" value="GATA"/>
    <property type="match status" value="2"/>
</dbReference>
<dbReference type="CDD" id="cd00202">
    <property type="entry name" value="ZnF_GATA"/>
    <property type="match status" value="2"/>
</dbReference>
<keyword evidence="3 6" id="KW-0863">Zinc-finger</keyword>
<evidence type="ECO:0000313" key="10">
    <source>
        <dbReference type="Proteomes" id="UP000193560"/>
    </source>
</evidence>
<keyword evidence="5" id="KW-0539">Nucleus</keyword>
<evidence type="ECO:0000256" key="5">
    <source>
        <dbReference type="ARBA" id="ARBA00023242"/>
    </source>
</evidence>
<evidence type="ECO:0000256" key="1">
    <source>
        <dbReference type="ARBA" id="ARBA00004123"/>
    </source>
</evidence>
<feature type="compositionally biased region" description="Basic residues" evidence="7">
    <location>
        <begin position="179"/>
        <end position="188"/>
    </location>
</feature>
<dbReference type="GO" id="GO:0008270">
    <property type="term" value="F:zinc ion binding"/>
    <property type="evidence" value="ECO:0007669"/>
    <property type="project" value="UniProtKB-KW"/>
</dbReference>
<dbReference type="GO" id="GO:0045944">
    <property type="term" value="P:positive regulation of transcription by RNA polymerase II"/>
    <property type="evidence" value="ECO:0007669"/>
    <property type="project" value="TreeGrafter"/>
</dbReference>
<feature type="compositionally biased region" description="Low complexity" evidence="7">
    <location>
        <begin position="196"/>
        <end position="226"/>
    </location>
</feature>
<name>A0A1X2IW68_9FUNG</name>
<evidence type="ECO:0000256" key="7">
    <source>
        <dbReference type="SAM" id="MobiDB-lite"/>
    </source>
</evidence>
<dbReference type="EMBL" id="MCGE01000003">
    <property type="protein sequence ID" value="ORZ23273.1"/>
    <property type="molecule type" value="Genomic_DNA"/>
</dbReference>
<dbReference type="GO" id="GO:0005634">
    <property type="term" value="C:nucleus"/>
    <property type="evidence" value="ECO:0007669"/>
    <property type="project" value="UniProtKB-SubCell"/>
</dbReference>
<dbReference type="InterPro" id="IPR013088">
    <property type="entry name" value="Znf_NHR/GATA"/>
</dbReference>
<feature type="compositionally biased region" description="Acidic residues" evidence="7">
    <location>
        <begin position="50"/>
        <end position="61"/>
    </location>
</feature>
<dbReference type="GO" id="GO:0000122">
    <property type="term" value="P:negative regulation of transcription by RNA polymerase II"/>
    <property type="evidence" value="ECO:0007669"/>
    <property type="project" value="TreeGrafter"/>
</dbReference>
<dbReference type="PANTHER" id="PTHR10071:SF281">
    <property type="entry name" value="BOX A-BINDING FACTOR-RELATED"/>
    <property type="match status" value="1"/>
</dbReference>
<dbReference type="Gene3D" id="3.30.50.10">
    <property type="entry name" value="Erythroid Transcription Factor GATA-1, subunit A"/>
    <property type="match status" value="2"/>
</dbReference>
<feature type="domain" description="GATA-type" evidence="8">
    <location>
        <begin position="116"/>
        <end position="169"/>
    </location>
</feature>
<dbReference type="SMART" id="SM00401">
    <property type="entry name" value="ZnF_GATA"/>
    <property type="match status" value="2"/>
</dbReference>
<evidence type="ECO:0000313" key="9">
    <source>
        <dbReference type="EMBL" id="ORZ23273.1"/>
    </source>
</evidence>
<keyword evidence="10" id="KW-1185">Reference proteome</keyword>
<evidence type="ECO:0000259" key="8">
    <source>
        <dbReference type="PROSITE" id="PS50114"/>
    </source>
</evidence>
<dbReference type="PRINTS" id="PR00619">
    <property type="entry name" value="GATAZNFINGER"/>
</dbReference>
<dbReference type="GO" id="GO:0000978">
    <property type="term" value="F:RNA polymerase II cis-regulatory region sequence-specific DNA binding"/>
    <property type="evidence" value="ECO:0007669"/>
    <property type="project" value="TreeGrafter"/>
</dbReference>
<feature type="compositionally biased region" description="Basic and acidic residues" evidence="7">
    <location>
        <begin position="164"/>
        <end position="174"/>
    </location>
</feature>
<feature type="compositionally biased region" description="Polar residues" evidence="7">
    <location>
        <begin position="1"/>
        <end position="10"/>
    </location>
</feature>
<dbReference type="OrthoDB" id="515401at2759"/>
<comment type="caution">
    <text evidence="9">The sequence shown here is derived from an EMBL/GenBank/DDBJ whole genome shotgun (WGS) entry which is preliminary data.</text>
</comment>
<dbReference type="InterPro" id="IPR039355">
    <property type="entry name" value="Transcription_factor_GATA"/>
</dbReference>
<evidence type="ECO:0000256" key="3">
    <source>
        <dbReference type="ARBA" id="ARBA00022771"/>
    </source>
</evidence>
<dbReference type="GO" id="GO:0000981">
    <property type="term" value="F:DNA-binding transcription factor activity, RNA polymerase II-specific"/>
    <property type="evidence" value="ECO:0007669"/>
    <property type="project" value="TreeGrafter"/>
</dbReference>
<dbReference type="PROSITE" id="PS00344">
    <property type="entry name" value="GATA_ZN_FINGER_1"/>
    <property type="match status" value="1"/>
</dbReference>
<keyword evidence="2" id="KW-0479">Metal-binding</keyword>
<proteinExistence type="predicted"/>
<dbReference type="Proteomes" id="UP000193560">
    <property type="component" value="Unassembled WGS sequence"/>
</dbReference>
<protein>
    <recommendedName>
        <fullName evidence="8">GATA-type domain-containing protein</fullName>
    </recommendedName>
</protein>
<evidence type="ECO:0000256" key="4">
    <source>
        <dbReference type="ARBA" id="ARBA00022833"/>
    </source>
</evidence>